<evidence type="ECO:0000256" key="3">
    <source>
        <dbReference type="ARBA" id="ARBA00023082"/>
    </source>
</evidence>
<accession>A0ABS6UXF1</accession>
<reference evidence="9 10" key="1">
    <citation type="submission" date="2020-11" db="EMBL/GenBank/DDBJ databases">
        <title>Pseudonocardia abyssalis sp. nov. and Pseudonocardia oceani sp. nov., description and phylogenomic analysis of two novel actinomycetes isolated from the deep Southern Ocean.</title>
        <authorList>
            <person name="Parra J."/>
        </authorList>
    </citation>
    <scope>NUCLEOTIDE SEQUENCE [LARGE SCALE GENOMIC DNA]</scope>
    <source>
        <strain evidence="9 10">KRD-168</strain>
    </source>
</reference>
<keyword evidence="10" id="KW-1185">Reference proteome</keyword>
<evidence type="ECO:0000256" key="4">
    <source>
        <dbReference type="ARBA" id="ARBA00023163"/>
    </source>
</evidence>
<dbReference type="Proteomes" id="UP000694287">
    <property type="component" value="Unassembled WGS sequence"/>
</dbReference>
<dbReference type="PANTHER" id="PTHR47756">
    <property type="entry name" value="BLL6612 PROTEIN-RELATED"/>
    <property type="match status" value="1"/>
</dbReference>
<dbReference type="InterPro" id="IPR046531">
    <property type="entry name" value="DUF6596"/>
</dbReference>
<feature type="domain" description="RNA polymerase sigma-70 region 2" evidence="6">
    <location>
        <begin position="19"/>
        <end position="84"/>
    </location>
</feature>
<evidence type="ECO:0000259" key="7">
    <source>
        <dbReference type="Pfam" id="PF08281"/>
    </source>
</evidence>
<gene>
    <name evidence="9" type="ORF">I4I81_20045</name>
</gene>
<organism evidence="9 10">
    <name type="scientific">Pseudonocardia abyssalis</name>
    <dbReference type="NCBI Taxonomy" id="2792008"/>
    <lineage>
        <taxon>Bacteria</taxon>
        <taxon>Bacillati</taxon>
        <taxon>Actinomycetota</taxon>
        <taxon>Actinomycetes</taxon>
        <taxon>Pseudonocardiales</taxon>
        <taxon>Pseudonocardiaceae</taxon>
        <taxon>Pseudonocardia</taxon>
    </lineage>
</organism>
<keyword evidence="3" id="KW-0731">Sigma factor</keyword>
<feature type="region of interest" description="Disordered" evidence="5">
    <location>
        <begin position="412"/>
        <end position="441"/>
    </location>
</feature>
<feature type="domain" description="DUF6596" evidence="8">
    <location>
        <begin position="189"/>
        <end position="289"/>
    </location>
</feature>
<evidence type="ECO:0000259" key="6">
    <source>
        <dbReference type="Pfam" id="PF04542"/>
    </source>
</evidence>
<evidence type="ECO:0000313" key="10">
    <source>
        <dbReference type="Proteomes" id="UP000694287"/>
    </source>
</evidence>
<sequence>MRDGRAVDPVAAHSLEAVFREERGRLLAVLVRQFGDLDLAEEVASDAVAAALERWPVDGVPSRPGAWLLTTARRRAVDVLRRDRTYAARLAVLQVEVDRAGPVAPVDEGGDVPDERLRLFFTCCHPALAAEAQTALTLRCLAGLSTPEVARAFLLPTATAAQRIVRAKKKIRDARIPFRVPEAHELPDRLPGVLRVLYLIFTEGYAASSGDHLVRADLAAEAIRLARILRRLLPDEREIDGLLALMLLVDARRDARTGPDGDPVLLEDQDRSRWDPAAIGEGRELVVRALTGGAPGAYALQAAIAACHVEAADVATTDWPQIVALYDVLTRVAPSPPVDLNRAVAVAMRDGPDAGLVLLDALAADARLRGHHLLSAARADLLRRLGRRTEAAAAYRAALDLVGNEPERRFLRRRLAEVSPPPRPPGSPRAAGGASPSPGAG</sequence>
<dbReference type="Pfam" id="PF08281">
    <property type="entry name" value="Sigma70_r4_2"/>
    <property type="match status" value="1"/>
</dbReference>
<evidence type="ECO:0000259" key="8">
    <source>
        <dbReference type="Pfam" id="PF20239"/>
    </source>
</evidence>
<evidence type="ECO:0000256" key="5">
    <source>
        <dbReference type="SAM" id="MobiDB-lite"/>
    </source>
</evidence>
<dbReference type="PANTHER" id="PTHR47756:SF2">
    <property type="entry name" value="BLL6612 PROTEIN"/>
    <property type="match status" value="1"/>
</dbReference>
<feature type="domain" description="RNA polymerase sigma factor 70 region 4 type 2" evidence="7">
    <location>
        <begin position="123"/>
        <end position="171"/>
    </location>
</feature>
<name>A0ABS6UXF1_9PSEU</name>
<dbReference type="EMBL" id="JADQDK010000001">
    <property type="protein sequence ID" value="MBW0136543.1"/>
    <property type="molecule type" value="Genomic_DNA"/>
</dbReference>
<feature type="compositionally biased region" description="Low complexity" evidence="5">
    <location>
        <begin position="428"/>
        <end position="441"/>
    </location>
</feature>
<evidence type="ECO:0000313" key="9">
    <source>
        <dbReference type="EMBL" id="MBW0136543.1"/>
    </source>
</evidence>
<proteinExistence type="inferred from homology"/>
<dbReference type="Pfam" id="PF20239">
    <property type="entry name" value="DUF6596"/>
    <property type="match status" value="1"/>
</dbReference>
<evidence type="ECO:0000256" key="2">
    <source>
        <dbReference type="ARBA" id="ARBA00023015"/>
    </source>
</evidence>
<comment type="similarity">
    <text evidence="1">Belongs to the sigma-70 factor family. ECF subfamily.</text>
</comment>
<dbReference type="InterPro" id="IPR013249">
    <property type="entry name" value="RNA_pol_sigma70_r4_t2"/>
</dbReference>
<protein>
    <submittedName>
        <fullName evidence="9">RNA polymerase sigma factor</fullName>
    </submittedName>
</protein>
<dbReference type="InterPro" id="IPR007627">
    <property type="entry name" value="RNA_pol_sigma70_r2"/>
</dbReference>
<keyword evidence="2" id="KW-0805">Transcription regulation</keyword>
<evidence type="ECO:0000256" key="1">
    <source>
        <dbReference type="ARBA" id="ARBA00010641"/>
    </source>
</evidence>
<keyword evidence="4" id="KW-0804">Transcription</keyword>
<comment type="caution">
    <text evidence="9">The sequence shown here is derived from an EMBL/GenBank/DDBJ whole genome shotgun (WGS) entry which is preliminary data.</text>
</comment>
<dbReference type="Pfam" id="PF04542">
    <property type="entry name" value="Sigma70_r2"/>
    <property type="match status" value="1"/>
</dbReference>